<dbReference type="InterPro" id="IPR054503">
    <property type="entry name" value="KDM3AB_Tudor"/>
</dbReference>
<accession>A0ABN9LWV5</accession>
<keyword evidence="3" id="KW-1185">Reference proteome</keyword>
<evidence type="ECO:0000313" key="2">
    <source>
        <dbReference type="EMBL" id="CAJ0952946.1"/>
    </source>
</evidence>
<evidence type="ECO:0000313" key="3">
    <source>
        <dbReference type="Proteomes" id="UP001176940"/>
    </source>
</evidence>
<feature type="domain" description="Lysine-specific demethylase 3A/B tudor" evidence="1">
    <location>
        <begin position="77"/>
        <end position="122"/>
    </location>
</feature>
<sequence length="124" mass="14633">MTTVVDDRRILNLVKKNPFPTSTEVQNTLSEDEVDSLNPVLRDNPQLHEEVKAWVKEHKVQEIFMQDFRVSQCVIVFLLGPYSLNGYRVRVYRQDSATQWFTGIITHHDLFTRTMIVMNDQVYF</sequence>
<comment type="caution">
    <text evidence="2">The sequence shown here is derived from an EMBL/GenBank/DDBJ whole genome shotgun (WGS) entry which is preliminary data.</text>
</comment>
<name>A0ABN9LWV5_9NEOB</name>
<dbReference type="Proteomes" id="UP001176940">
    <property type="component" value="Unassembled WGS sequence"/>
</dbReference>
<reference evidence="2" key="1">
    <citation type="submission" date="2023-07" db="EMBL/GenBank/DDBJ databases">
        <authorList>
            <person name="Stuckert A."/>
        </authorList>
    </citation>
    <scope>NUCLEOTIDE SEQUENCE</scope>
</reference>
<gene>
    <name evidence="2" type="ORF">RIMI_LOCUS14110494</name>
</gene>
<dbReference type="Pfam" id="PF22987">
    <property type="entry name" value="Tudor_KDM3B"/>
    <property type="match status" value="1"/>
</dbReference>
<organism evidence="2 3">
    <name type="scientific">Ranitomeya imitator</name>
    <name type="common">mimic poison frog</name>
    <dbReference type="NCBI Taxonomy" id="111125"/>
    <lineage>
        <taxon>Eukaryota</taxon>
        <taxon>Metazoa</taxon>
        <taxon>Chordata</taxon>
        <taxon>Craniata</taxon>
        <taxon>Vertebrata</taxon>
        <taxon>Euteleostomi</taxon>
        <taxon>Amphibia</taxon>
        <taxon>Batrachia</taxon>
        <taxon>Anura</taxon>
        <taxon>Neobatrachia</taxon>
        <taxon>Hyloidea</taxon>
        <taxon>Dendrobatidae</taxon>
        <taxon>Dendrobatinae</taxon>
        <taxon>Ranitomeya</taxon>
    </lineage>
</organism>
<dbReference type="EMBL" id="CAUEEQ010035912">
    <property type="protein sequence ID" value="CAJ0952946.1"/>
    <property type="molecule type" value="Genomic_DNA"/>
</dbReference>
<proteinExistence type="predicted"/>
<evidence type="ECO:0000259" key="1">
    <source>
        <dbReference type="Pfam" id="PF22987"/>
    </source>
</evidence>
<protein>
    <recommendedName>
        <fullName evidence="1">Lysine-specific demethylase 3A/B tudor domain-containing protein</fullName>
    </recommendedName>
</protein>